<reference evidence="7" key="1">
    <citation type="journal article" date="2006" name="Science">
        <title>Phytophthora genome sequences uncover evolutionary origins and mechanisms of pathogenesis.</title>
        <authorList>
            <person name="Tyler B.M."/>
            <person name="Tripathy S."/>
            <person name="Zhang X."/>
            <person name="Dehal P."/>
            <person name="Jiang R.H."/>
            <person name="Aerts A."/>
            <person name="Arredondo F.D."/>
            <person name="Baxter L."/>
            <person name="Bensasson D."/>
            <person name="Beynon J.L."/>
            <person name="Chapman J."/>
            <person name="Damasceno C.M."/>
            <person name="Dorrance A.E."/>
            <person name="Dou D."/>
            <person name="Dickerman A.W."/>
            <person name="Dubchak I.L."/>
            <person name="Garbelotto M."/>
            <person name="Gijzen M."/>
            <person name="Gordon S.G."/>
            <person name="Govers F."/>
            <person name="Grunwald N.J."/>
            <person name="Huang W."/>
            <person name="Ivors K.L."/>
            <person name="Jones R.W."/>
            <person name="Kamoun S."/>
            <person name="Krampis K."/>
            <person name="Lamour K.H."/>
            <person name="Lee M.K."/>
            <person name="McDonald W.H."/>
            <person name="Medina M."/>
            <person name="Meijer H.J."/>
            <person name="Nordberg E.K."/>
            <person name="Maclean D.J."/>
            <person name="Ospina-Giraldo M.D."/>
            <person name="Morris P.F."/>
            <person name="Phuntumart V."/>
            <person name="Putnam N.H."/>
            <person name="Rash S."/>
            <person name="Rose J.K."/>
            <person name="Sakihama Y."/>
            <person name="Salamov A.A."/>
            <person name="Savidor A."/>
            <person name="Scheuring C.F."/>
            <person name="Smith B.M."/>
            <person name="Sobral B.W."/>
            <person name="Terry A."/>
            <person name="Torto-Alalibo T.A."/>
            <person name="Win J."/>
            <person name="Xu Z."/>
            <person name="Zhang H."/>
            <person name="Grigoriev I.V."/>
            <person name="Rokhsar D.S."/>
            <person name="Boore J.L."/>
        </authorList>
    </citation>
    <scope>NUCLEOTIDE SEQUENCE [LARGE SCALE GENOMIC DNA]</scope>
    <source>
        <strain evidence="7">Pr102</strain>
    </source>
</reference>
<keyword evidence="3 5" id="KW-0964">Secreted</keyword>
<comment type="function">
    <text evidence="5">Effector that suppresses plant defense responses during pathogen infection.</text>
</comment>
<dbReference type="VEuPathDB" id="FungiDB:KRP23_1701"/>
<dbReference type="VEuPathDB" id="FungiDB:KRP22_11263"/>
<evidence type="ECO:0000256" key="2">
    <source>
        <dbReference type="ARBA" id="ARBA00010400"/>
    </source>
</evidence>
<comment type="domain">
    <text evidence="5">The RxLR-dEER motif acts to carry the protein into the host cell cytoplasm through binding to cell surface phosphatidylinositol-3-phosphate.</text>
</comment>
<keyword evidence="7" id="KW-1185">Reference proteome</keyword>
<protein>
    <recommendedName>
        <fullName evidence="5">RxLR effector protein</fullName>
    </recommendedName>
</protein>
<evidence type="ECO:0000256" key="1">
    <source>
        <dbReference type="ARBA" id="ARBA00004613"/>
    </source>
</evidence>
<dbReference type="OMA" id="WYADSKQ"/>
<evidence type="ECO:0000256" key="3">
    <source>
        <dbReference type="ARBA" id="ARBA00022525"/>
    </source>
</evidence>
<organism evidence="6 7">
    <name type="scientific">Phytophthora ramorum</name>
    <name type="common">Sudden oak death agent</name>
    <dbReference type="NCBI Taxonomy" id="164328"/>
    <lineage>
        <taxon>Eukaryota</taxon>
        <taxon>Sar</taxon>
        <taxon>Stramenopiles</taxon>
        <taxon>Oomycota</taxon>
        <taxon>Peronosporomycetes</taxon>
        <taxon>Peronosporales</taxon>
        <taxon>Peronosporaceae</taxon>
        <taxon>Phytophthora</taxon>
    </lineage>
</organism>
<dbReference type="InterPro" id="IPR031825">
    <property type="entry name" value="RXLR"/>
</dbReference>
<sequence length="336" mass="38232">MRFYCVTLLVLVALVAISSATSTAANSKATASNFARSVFHSPNDAVAQRLLRTDKVEDAAEEERAISVAGVKSGLTKTKTWLQSKWAWIKAKWADRQLVKQWQKEEKTPDDAFTALKLNNKEEVDTLLANPKLDTWLKYLKIYNKKNPTEMKTMLGVFTKFYGNEAAASMFELGRRSPKTFKRADNLQGRQLTGWRRNGLSQDIVFQLLKLDKNLDTFFSNPNAVVWNYYFFRGNVHNTNANTDLIKTLTTAYGDDAVARAIEAAKKVEGPQNLPEKVMSPQALAKKFETAQFKQWMIDGKDPAAAYRMLTTNKETFDANVEVYKAYRTFYKENKK</sequence>
<dbReference type="HOGENOM" id="CLU_021192_0_1_1"/>
<dbReference type="EMBL" id="DS566004">
    <property type="status" value="NOT_ANNOTATED_CDS"/>
    <property type="molecule type" value="Genomic_DNA"/>
</dbReference>
<dbReference type="EnsemblProtists" id="Phyra74378">
    <property type="protein sequence ID" value="Phyra74378"/>
    <property type="gene ID" value="Phyra74378"/>
</dbReference>
<dbReference type="Proteomes" id="UP000005238">
    <property type="component" value="Unassembled WGS sequence"/>
</dbReference>
<feature type="signal peptide" evidence="5">
    <location>
        <begin position="1"/>
        <end position="20"/>
    </location>
</feature>
<reference evidence="6" key="2">
    <citation type="submission" date="2015-06" db="UniProtKB">
        <authorList>
            <consortium name="EnsemblProtists"/>
        </authorList>
    </citation>
    <scope>IDENTIFICATION</scope>
    <source>
        <strain evidence="6">Pr102</strain>
    </source>
</reference>
<proteinExistence type="inferred from homology"/>
<dbReference type="InParanoid" id="H3GFB1"/>
<feature type="chain" id="PRO_5044992180" description="RxLR effector protein" evidence="5">
    <location>
        <begin position="21"/>
        <end position="336"/>
    </location>
</feature>
<evidence type="ECO:0000256" key="4">
    <source>
        <dbReference type="ARBA" id="ARBA00022729"/>
    </source>
</evidence>
<keyword evidence="4 5" id="KW-0732">Signal</keyword>
<dbReference type="Pfam" id="PF16810">
    <property type="entry name" value="RXLR"/>
    <property type="match status" value="1"/>
</dbReference>
<dbReference type="eggNOG" id="ENOG502R6C1">
    <property type="taxonomic scope" value="Eukaryota"/>
</dbReference>
<comment type="subcellular location">
    <subcellularLocation>
        <location evidence="1 5">Secreted</location>
    </subcellularLocation>
</comment>
<dbReference type="AlphaFoldDB" id="H3GFB1"/>
<comment type="similarity">
    <text evidence="2 5">Belongs to the RxLR effector family.</text>
</comment>
<evidence type="ECO:0000313" key="7">
    <source>
        <dbReference type="Proteomes" id="UP000005238"/>
    </source>
</evidence>
<name>H3GFB1_PHYRM</name>
<evidence type="ECO:0000313" key="6">
    <source>
        <dbReference type="EnsemblProtists" id="Phyra74378"/>
    </source>
</evidence>
<evidence type="ECO:0000256" key="5">
    <source>
        <dbReference type="RuleBase" id="RU367124"/>
    </source>
</evidence>
<accession>H3GFB1</accession>